<reference evidence="7 8" key="1">
    <citation type="journal article" date="2012" name="Genome Biol.">
        <title>Genome and low-iron response of an oceanic diatom adapted to chronic iron limitation.</title>
        <authorList>
            <person name="Lommer M."/>
            <person name="Specht M."/>
            <person name="Roy A.S."/>
            <person name="Kraemer L."/>
            <person name="Andreson R."/>
            <person name="Gutowska M.A."/>
            <person name="Wolf J."/>
            <person name="Bergner S.V."/>
            <person name="Schilhabel M.B."/>
            <person name="Klostermeier U.C."/>
            <person name="Beiko R.G."/>
            <person name="Rosenstiel P."/>
            <person name="Hippler M."/>
            <person name="Laroche J."/>
        </authorList>
    </citation>
    <scope>NUCLEOTIDE SEQUENCE [LARGE SCALE GENOMIC DNA]</scope>
    <source>
        <strain evidence="7 8">CCMP1005</strain>
    </source>
</reference>
<dbReference type="EMBL" id="AGNL01008846">
    <property type="protein sequence ID" value="EJK70231.1"/>
    <property type="molecule type" value="Genomic_DNA"/>
</dbReference>
<feature type="transmembrane region" description="Helical" evidence="6">
    <location>
        <begin position="334"/>
        <end position="355"/>
    </location>
</feature>
<dbReference type="InterPro" id="IPR038770">
    <property type="entry name" value="Na+/solute_symporter_sf"/>
</dbReference>
<dbReference type="InterPro" id="IPR002657">
    <property type="entry name" value="BilAc:Na_symport/Acr3"/>
</dbReference>
<sequence length="415" mass="44448">EYPRPFHCHAGGRARGVCPAAPLGLRWAGFGSCVDEKRDPFHVAKISNQINPAPPTSFSLSSSQKKEAKKAEIWKVQDRRQAERRSIAHTTSQEEKVGLSNPILLKGRLRRPIERSADEISPSETSDQSALDQILAKLTSMFPLFVLGSAILGSCQPRTLQWVNAGQIISLMLGAVMLATGMSLQKADFTNILTDRTQRKSIPIGVMCQFMLMPLSASLVGRTFLLPYCDPNTAENLGKHLFLGLVLVGCSPGGTASNLVSLIAGADVALSVLLTAASTILASAVTPLLTKLIVGSAVPVSGMSLCVACAKVVLAPVALGVLMNETTPKVCRWVSRFTPFASVVLVSLICGGVVANNASMWTGSSMSLPVLILLSVIMVRLRRSTNYLEARLLTMSPLDTLDRLRGRLFSPKTAV</sequence>
<feature type="transmembrane region" description="Helical" evidence="6">
    <location>
        <begin position="241"/>
        <end position="261"/>
    </location>
</feature>
<comment type="similarity">
    <text evidence="2">Belongs to the bile acid:sodium symporter (BASS) (TC 2.A.28) family.</text>
</comment>
<evidence type="ECO:0000256" key="3">
    <source>
        <dbReference type="ARBA" id="ARBA00022692"/>
    </source>
</evidence>
<feature type="transmembrane region" description="Helical" evidence="6">
    <location>
        <begin position="268"/>
        <end position="290"/>
    </location>
</feature>
<evidence type="ECO:0000256" key="5">
    <source>
        <dbReference type="ARBA" id="ARBA00023136"/>
    </source>
</evidence>
<evidence type="ECO:0000256" key="2">
    <source>
        <dbReference type="ARBA" id="ARBA00006528"/>
    </source>
</evidence>
<dbReference type="eggNOG" id="KOG2718">
    <property type="taxonomic scope" value="Eukaryota"/>
</dbReference>
<accession>K0TA36</accession>
<organism evidence="7 8">
    <name type="scientific">Thalassiosira oceanica</name>
    <name type="common">Marine diatom</name>
    <dbReference type="NCBI Taxonomy" id="159749"/>
    <lineage>
        <taxon>Eukaryota</taxon>
        <taxon>Sar</taxon>
        <taxon>Stramenopiles</taxon>
        <taxon>Ochrophyta</taxon>
        <taxon>Bacillariophyta</taxon>
        <taxon>Coscinodiscophyceae</taxon>
        <taxon>Thalassiosirophycidae</taxon>
        <taxon>Thalassiosirales</taxon>
        <taxon>Thalassiosiraceae</taxon>
        <taxon>Thalassiosira</taxon>
    </lineage>
</organism>
<comment type="caution">
    <text evidence="7">The sequence shown here is derived from an EMBL/GenBank/DDBJ whole genome shotgun (WGS) entry which is preliminary data.</text>
</comment>
<dbReference type="Proteomes" id="UP000266841">
    <property type="component" value="Unassembled WGS sequence"/>
</dbReference>
<evidence type="ECO:0000256" key="4">
    <source>
        <dbReference type="ARBA" id="ARBA00022989"/>
    </source>
</evidence>
<feature type="non-terminal residue" evidence="7">
    <location>
        <position position="1"/>
    </location>
</feature>
<comment type="subcellular location">
    <subcellularLocation>
        <location evidence="1">Membrane</location>
        <topology evidence="1">Multi-pass membrane protein</topology>
    </subcellularLocation>
</comment>
<feature type="transmembrane region" description="Helical" evidence="6">
    <location>
        <begin position="204"/>
        <end position="221"/>
    </location>
</feature>
<name>K0TA36_THAOC</name>
<proteinExistence type="inferred from homology"/>
<keyword evidence="5 6" id="KW-0472">Membrane</keyword>
<dbReference type="GO" id="GO:0016020">
    <property type="term" value="C:membrane"/>
    <property type="evidence" value="ECO:0007669"/>
    <property type="project" value="UniProtKB-SubCell"/>
</dbReference>
<gene>
    <name evidence="7" type="ORF">THAOC_08427</name>
</gene>
<dbReference type="Gene3D" id="1.20.1530.20">
    <property type="match status" value="1"/>
</dbReference>
<evidence type="ECO:0000256" key="6">
    <source>
        <dbReference type="SAM" id="Phobius"/>
    </source>
</evidence>
<dbReference type="OrthoDB" id="203097at2759"/>
<evidence type="ECO:0000313" key="8">
    <source>
        <dbReference type="Proteomes" id="UP000266841"/>
    </source>
</evidence>
<feature type="transmembrane region" description="Helical" evidence="6">
    <location>
        <begin position="361"/>
        <end position="381"/>
    </location>
</feature>
<feature type="transmembrane region" description="Helical" evidence="6">
    <location>
        <begin position="165"/>
        <end position="184"/>
    </location>
</feature>
<dbReference type="PANTHER" id="PTHR10361:SF28">
    <property type="entry name" value="P3 PROTEIN-RELATED"/>
    <property type="match status" value="1"/>
</dbReference>
<evidence type="ECO:0000256" key="1">
    <source>
        <dbReference type="ARBA" id="ARBA00004141"/>
    </source>
</evidence>
<dbReference type="PANTHER" id="PTHR10361">
    <property type="entry name" value="SODIUM-BILE ACID COTRANSPORTER"/>
    <property type="match status" value="1"/>
</dbReference>
<dbReference type="AlphaFoldDB" id="K0TA36"/>
<keyword evidence="4 6" id="KW-1133">Transmembrane helix</keyword>
<keyword evidence="8" id="KW-1185">Reference proteome</keyword>
<dbReference type="InterPro" id="IPR004710">
    <property type="entry name" value="Bilac:Na_transpt"/>
</dbReference>
<dbReference type="Pfam" id="PF01758">
    <property type="entry name" value="SBF"/>
    <property type="match status" value="1"/>
</dbReference>
<feature type="transmembrane region" description="Helical" evidence="6">
    <location>
        <begin position="302"/>
        <end position="322"/>
    </location>
</feature>
<protein>
    <submittedName>
        <fullName evidence="7">Uncharacterized protein</fullName>
    </submittedName>
</protein>
<evidence type="ECO:0000313" key="7">
    <source>
        <dbReference type="EMBL" id="EJK70231.1"/>
    </source>
</evidence>
<keyword evidence="3 6" id="KW-0812">Transmembrane</keyword>